<comment type="caution">
    <text evidence="1">The sequence shown here is derived from an EMBL/GenBank/DDBJ whole genome shotgun (WGS) entry which is preliminary data.</text>
</comment>
<organism evidence="1 2">
    <name type="scientific">Candidatus Ryanbacteria bacterium RIFCSPHIGHO2_01_45_13</name>
    <dbReference type="NCBI Taxonomy" id="1802112"/>
    <lineage>
        <taxon>Bacteria</taxon>
        <taxon>Candidatus Ryaniibacteriota</taxon>
    </lineage>
</organism>
<gene>
    <name evidence="1" type="ORF">A2W41_00450</name>
</gene>
<proteinExistence type="predicted"/>
<reference evidence="1 2" key="1">
    <citation type="journal article" date="2016" name="Nat. Commun.">
        <title>Thousands of microbial genomes shed light on interconnected biogeochemical processes in an aquifer system.</title>
        <authorList>
            <person name="Anantharaman K."/>
            <person name="Brown C.T."/>
            <person name="Hug L.A."/>
            <person name="Sharon I."/>
            <person name="Castelle C.J."/>
            <person name="Probst A.J."/>
            <person name="Thomas B.C."/>
            <person name="Singh A."/>
            <person name="Wilkins M.J."/>
            <person name="Karaoz U."/>
            <person name="Brodie E.L."/>
            <person name="Williams K.H."/>
            <person name="Hubbard S.S."/>
            <person name="Banfield J.F."/>
        </authorList>
    </citation>
    <scope>NUCLEOTIDE SEQUENCE [LARGE SCALE GENOMIC DNA]</scope>
</reference>
<protein>
    <submittedName>
        <fullName evidence="1">Uncharacterized protein</fullName>
    </submittedName>
</protein>
<accession>A0A1G2FV39</accession>
<sequence>MTQLINQLADKIIQEQALIIGPVAWEQAQKVTGLRINIQSHEVDIEGDARDVLERLVAQYEKLFGKASREVCRDAVRPLLSQVPESDVPSVLK</sequence>
<name>A0A1G2FV39_9BACT</name>
<evidence type="ECO:0000313" key="2">
    <source>
        <dbReference type="Proteomes" id="UP000176700"/>
    </source>
</evidence>
<dbReference type="Proteomes" id="UP000176700">
    <property type="component" value="Unassembled WGS sequence"/>
</dbReference>
<evidence type="ECO:0000313" key="1">
    <source>
        <dbReference type="EMBL" id="OGZ41572.1"/>
    </source>
</evidence>
<dbReference type="AlphaFoldDB" id="A0A1G2FV39"/>
<dbReference type="EMBL" id="MHNI01000028">
    <property type="protein sequence ID" value="OGZ41572.1"/>
    <property type="molecule type" value="Genomic_DNA"/>
</dbReference>